<protein>
    <recommendedName>
        <fullName evidence="7">DUF1553 domain-containing protein</fullName>
    </recommendedName>
</protein>
<organism evidence="4">
    <name type="scientific">Cladocopium goreaui</name>
    <dbReference type="NCBI Taxonomy" id="2562237"/>
    <lineage>
        <taxon>Eukaryota</taxon>
        <taxon>Sar</taxon>
        <taxon>Alveolata</taxon>
        <taxon>Dinophyceae</taxon>
        <taxon>Suessiales</taxon>
        <taxon>Symbiodiniaceae</taxon>
        <taxon>Cladocopium</taxon>
    </lineage>
</organism>
<sequence>MGLGQLLCDPASAAPAAEATGPLAPKSSHFPAKAKNIIFLFMAGGPSHLELFENKPQLAKFDGQLPPPELIEGYRAAFISPNSKLLGPKFKFARHGESGTELSELLPHLAEVVDDIAVVKGMVTDAFNHAPSQILMNTGSQQFGRPSLGAWLLYGLGSETQDLPGFIVFSSGKKGPSGGNSNWGSGFLPTVYQGVQFRGQGDPVLYLSNPKGVDDRLQRDSLDSLRALNEMQLAEVGDPEIATRINSFEMAFRMQTSAPELMDLNQEPQHVLDMYGAVPGESSFANNCLLARRMVERGVRCVQIFHEAWDQHGGLVNGLKENCKDTDQASAALVKDLKQRGLLKDTIVVWGGEFGRTPMVQGGNDGRDHHPNAFSMWLAGGGIRPGITYGASDELGFNVVEDKVHVHDLNATLLHLMGLDHLRLTYRFQGRDFRLTDVHGKLVEAIAAMLVIVLFAMRPATAEEIQFNRDVRPILSDHCFKCHGPDSASREAGLRLDRREDAIDYGALVPGDVESEMLLRIFSDDEDLRMPPPDTHKDLSTAQKELLRRWIAEGAEYEPHWAFIPLPKQVAVPELEDDRESTILNPIDAFVAARLQGTGYQAAEPAPREVWLRRVSFDLTGLPPTLAELDDFLADDSPDAYAKVVDRLLVSQAYGEQMAGRWLDVARYADTFGYQADREMHVWPWRDWVIEAFNENLPYDKFILWQLAGDLLPEASQQQRLATTFNRLHRQTNEGGSVPEEFRVAYVADRVNTIGTAFLGLSLECASCHDHKYDPIAQREYYELSAFLNNIDEHGMYSHFTETAATPAMLLYKPGEESEHQRLQTAIDDAAVALQQVREEAQSRFALWREGFDGAIPVPQPSREFNFDDPAGNGANAAVDGMHGRAIRFTGDDAYVCEDAGNYGRTTPFSLSLWVNPHEHEERTVVLHRSRAAEDSAFRGYALVLDNGKLTFSLIHFWPGNAIRVQATEVLPLDEWSHLTITYDGSSQADGVNLYINGSPIKPEIIRDKLTRDIMHRAEWGDSAVGEDKLQLGARFRDLGFTDGAVDELKLFDRELTTPEVAVLIGEDFQSEDGLREFYLQTHDAEYQAALAELRKRREEENAFVSGVQQIMVMEELPERRPTYVLARGAYDARREEVSPATPRDIFPFPSDLPTNRLGLAMWMVDERNPLTARVAVNRVWQQFFGQGLVATPEDFGGQGQPPSHPQLLDWLARHYIESGWDTKALCRLIALSATYRQSSVPRDKRLYEEDPQNRLLARGPRHRLRGEEIRDNALAVSGLMVPTIGGPSVKPYQPAGLWAESGTGKTYVPDKGDGLYRRSMYTFWRRTAPPPSMMAFDATSREVCTARRERTATPLQALALLNDPQMIEAARTLAELLIHEHPEDITEGLPVAFRLLTSREPSEREQQILRQMFEAQRAHYEGANEDATALLDTGASPRDCELSAADHAALTVAIAALMNFDESMTKR</sequence>
<dbReference type="Pfam" id="PF07583">
    <property type="entry name" value="PSCyt2"/>
    <property type="match status" value="1"/>
</dbReference>
<gene>
    <name evidence="4" type="ORF">C1SCF055_LOCUS103</name>
</gene>
<dbReference type="InterPro" id="IPR022655">
    <property type="entry name" value="DUF1553"/>
</dbReference>
<dbReference type="InterPro" id="IPR013320">
    <property type="entry name" value="ConA-like_dom_sf"/>
</dbReference>
<accession>A0A9P1BFF0</accession>
<evidence type="ECO:0000259" key="3">
    <source>
        <dbReference type="Pfam" id="PF07635"/>
    </source>
</evidence>
<feature type="domain" description="DUF1549" evidence="1">
    <location>
        <begin position="586"/>
        <end position="792"/>
    </location>
</feature>
<dbReference type="Pfam" id="PF07587">
    <property type="entry name" value="PSD1"/>
    <property type="match status" value="1"/>
</dbReference>
<dbReference type="Pfam" id="PF13385">
    <property type="entry name" value="Laminin_G_3"/>
    <property type="match status" value="1"/>
</dbReference>
<evidence type="ECO:0000259" key="2">
    <source>
        <dbReference type="Pfam" id="PF07587"/>
    </source>
</evidence>
<dbReference type="InterPro" id="IPR011444">
    <property type="entry name" value="DUF1549"/>
</dbReference>
<proteinExistence type="predicted"/>
<dbReference type="SUPFAM" id="SSF49899">
    <property type="entry name" value="Concanavalin A-like lectins/glucanases"/>
    <property type="match status" value="1"/>
</dbReference>
<evidence type="ECO:0008006" key="7">
    <source>
        <dbReference type="Google" id="ProtNLM"/>
    </source>
</evidence>
<dbReference type="EMBL" id="CAMXCT020000001">
    <property type="protein sequence ID" value="CAL1124888.1"/>
    <property type="molecule type" value="Genomic_DNA"/>
</dbReference>
<feature type="domain" description="Cytochrome C Planctomycete-type" evidence="3">
    <location>
        <begin position="479"/>
        <end position="534"/>
    </location>
</feature>
<dbReference type="InterPro" id="IPR011429">
    <property type="entry name" value="Cyt_c_Planctomycete-type"/>
</dbReference>
<dbReference type="SUPFAM" id="SSF53649">
    <property type="entry name" value="Alkaline phosphatase-like"/>
    <property type="match status" value="1"/>
</dbReference>
<dbReference type="EMBL" id="CAMXCT030000001">
    <property type="protein sequence ID" value="CAL4758825.1"/>
    <property type="molecule type" value="Genomic_DNA"/>
</dbReference>
<dbReference type="Pfam" id="PF07635">
    <property type="entry name" value="PSCyt1"/>
    <property type="match status" value="1"/>
</dbReference>
<keyword evidence="6" id="KW-1185">Reference proteome</keyword>
<evidence type="ECO:0000313" key="6">
    <source>
        <dbReference type="Proteomes" id="UP001152797"/>
    </source>
</evidence>
<dbReference type="Pfam" id="PF07394">
    <property type="entry name" value="DUF1501"/>
    <property type="match status" value="1"/>
</dbReference>
<feature type="domain" description="DUF1553" evidence="2">
    <location>
        <begin position="1156"/>
        <end position="1413"/>
    </location>
</feature>
<dbReference type="OrthoDB" id="10053195at2759"/>
<reference evidence="5" key="2">
    <citation type="submission" date="2024-04" db="EMBL/GenBank/DDBJ databases">
        <authorList>
            <person name="Chen Y."/>
            <person name="Shah S."/>
            <person name="Dougan E. K."/>
            <person name="Thang M."/>
            <person name="Chan C."/>
        </authorList>
    </citation>
    <scope>NUCLEOTIDE SEQUENCE [LARGE SCALE GENOMIC DNA]</scope>
</reference>
<dbReference type="Gene3D" id="2.60.120.200">
    <property type="match status" value="1"/>
</dbReference>
<evidence type="ECO:0000313" key="4">
    <source>
        <dbReference type="EMBL" id="CAI3971513.1"/>
    </source>
</evidence>
<evidence type="ECO:0000259" key="1">
    <source>
        <dbReference type="Pfam" id="PF07583"/>
    </source>
</evidence>
<dbReference type="PANTHER" id="PTHR35889:SF3">
    <property type="entry name" value="F-BOX DOMAIN-CONTAINING PROTEIN"/>
    <property type="match status" value="1"/>
</dbReference>
<dbReference type="InterPro" id="IPR010869">
    <property type="entry name" value="DUF1501"/>
</dbReference>
<name>A0A9P1BFF0_9DINO</name>
<dbReference type="EMBL" id="CAMXCT010000001">
    <property type="protein sequence ID" value="CAI3971513.1"/>
    <property type="molecule type" value="Genomic_DNA"/>
</dbReference>
<dbReference type="Proteomes" id="UP001152797">
    <property type="component" value="Unassembled WGS sequence"/>
</dbReference>
<comment type="caution">
    <text evidence="4">The sequence shown here is derived from an EMBL/GenBank/DDBJ whole genome shotgun (WGS) entry which is preliminary data.</text>
</comment>
<evidence type="ECO:0000313" key="5">
    <source>
        <dbReference type="EMBL" id="CAL1124888.1"/>
    </source>
</evidence>
<reference evidence="4" key="1">
    <citation type="submission" date="2022-10" db="EMBL/GenBank/DDBJ databases">
        <authorList>
            <person name="Chen Y."/>
            <person name="Dougan E. K."/>
            <person name="Chan C."/>
            <person name="Rhodes N."/>
            <person name="Thang M."/>
        </authorList>
    </citation>
    <scope>NUCLEOTIDE SEQUENCE</scope>
</reference>
<dbReference type="Gene3D" id="3.40.720.10">
    <property type="entry name" value="Alkaline Phosphatase, subunit A"/>
    <property type="match status" value="1"/>
</dbReference>
<dbReference type="InterPro" id="IPR017850">
    <property type="entry name" value="Alkaline_phosphatase_core_sf"/>
</dbReference>
<dbReference type="PANTHER" id="PTHR35889">
    <property type="entry name" value="CYCLOINULO-OLIGOSACCHARIDE FRUCTANOTRANSFERASE-RELATED"/>
    <property type="match status" value="1"/>
</dbReference>